<accession>A0A851NEM6</accession>
<protein>
    <submittedName>
        <fullName evidence="10">CR1L protein</fullName>
    </submittedName>
</protein>
<feature type="chain" id="PRO_5032653761" evidence="8">
    <location>
        <begin position="19"/>
        <end position="446"/>
    </location>
</feature>
<dbReference type="InterPro" id="IPR035976">
    <property type="entry name" value="Sushi/SCR/CCP_sf"/>
</dbReference>
<organism evidence="10 11">
    <name type="scientific">Penelope pileata</name>
    <dbReference type="NCBI Taxonomy" id="1118817"/>
    <lineage>
        <taxon>Eukaryota</taxon>
        <taxon>Metazoa</taxon>
        <taxon>Chordata</taxon>
        <taxon>Craniata</taxon>
        <taxon>Vertebrata</taxon>
        <taxon>Euteleostomi</taxon>
        <taxon>Archelosauria</taxon>
        <taxon>Archosauria</taxon>
        <taxon>Dinosauria</taxon>
        <taxon>Saurischia</taxon>
        <taxon>Theropoda</taxon>
        <taxon>Coelurosauria</taxon>
        <taxon>Aves</taxon>
        <taxon>Neognathae</taxon>
        <taxon>Galloanserae</taxon>
        <taxon>Galliformes</taxon>
        <taxon>Cracidae</taxon>
        <taxon>Penelope</taxon>
    </lineage>
</organism>
<keyword evidence="7" id="KW-1133">Transmembrane helix</keyword>
<feature type="domain" description="Sushi" evidence="9">
    <location>
        <begin position="212"/>
        <end position="271"/>
    </location>
</feature>
<comment type="caution">
    <text evidence="6">Lacks conserved residue(s) required for the propagation of feature annotation.</text>
</comment>
<keyword evidence="2 8" id="KW-0732">Signal</keyword>
<feature type="domain" description="Sushi" evidence="9">
    <location>
        <begin position="333"/>
        <end position="398"/>
    </location>
</feature>
<dbReference type="InterPro" id="IPR050350">
    <property type="entry name" value="Compl-Cell_Adhes-Reg"/>
</dbReference>
<dbReference type="PANTHER" id="PTHR19325:SF570">
    <property type="entry name" value="COMPLEMENT COMPONENT 4 BINDING PROTEIN, MEMBRANE"/>
    <property type="match status" value="1"/>
</dbReference>
<dbReference type="PANTHER" id="PTHR19325">
    <property type="entry name" value="COMPLEMENT COMPONENT-RELATED SUSHI DOMAIN-CONTAINING"/>
    <property type="match status" value="1"/>
</dbReference>
<dbReference type="Pfam" id="PF00084">
    <property type="entry name" value="Sushi"/>
    <property type="match status" value="6"/>
</dbReference>
<reference evidence="10" key="1">
    <citation type="submission" date="2019-09" db="EMBL/GenBank/DDBJ databases">
        <title>Bird 10,000 Genomes (B10K) Project - Family phase.</title>
        <authorList>
            <person name="Zhang G."/>
        </authorList>
    </citation>
    <scope>NUCLEOTIDE SEQUENCE</scope>
    <source>
        <strain evidence="10">B10K-DU-001-08</strain>
        <tissue evidence="10">Muscle</tissue>
    </source>
</reference>
<keyword evidence="3" id="KW-0677">Repeat</keyword>
<sequence length="446" mass="48070">MARPAFVLLLLLAGLGAAQECPPPDRVQYAELRNSTASSFPVGSRVVYACLPGYMRIPGKPVTRTCGADSSWSQIETFCKAKNCRHPGELENGVVHATDLTFGSTVTFSCNKGFRLLGTSEIACVIKDKTVDWNEGLPFCERVPCAPPPSIANGRYNELDNYFYQTTVTYRCNDVPKGEDPFSLVGEPSIFCTTDANSNGVWSGPPPQCKVVKCENPKVQNGKKVSGFATSFSYGHSVTFECDPGYFMIGQNVITCEANNTWYPPEPTCEEVTEDGCAAPKISDGEVIPLKSEYTNGESVQIRCNSPCAFPDGGTEMTITCQGLNRWSSIPSCACGPIPSGSSPVINHGRIIDGKKPAYSVGDSITIECYAGYTLHGKARIEYIGGDQWSPGVPNCQLSAYVIAIICVIVAVLVFLAAFWIYKKFFSQGGKSDSTACTAKYASCKA</sequence>
<feature type="non-terminal residue" evidence="10">
    <location>
        <position position="446"/>
    </location>
</feature>
<dbReference type="SMART" id="SM00032">
    <property type="entry name" value="CCP"/>
    <property type="match status" value="6"/>
</dbReference>
<feature type="domain" description="Sushi" evidence="9">
    <location>
        <begin position="19"/>
        <end position="81"/>
    </location>
</feature>
<feature type="transmembrane region" description="Helical" evidence="7">
    <location>
        <begin position="398"/>
        <end position="422"/>
    </location>
</feature>
<feature type="domain" description="Sushi" evidence="9">
    <location>
        <begin position="82"/>
        <end position="142"/>
    </location>
</feature>
<evidence type="ECO:0000259" key="9">
    <source>
        <dbReference type="PROSITE" id="PS50923"/>
    </source>
</evidence>
<dbReference type="InterPro" id="IPR000436">
    <property type="entry name" value="Sushi_SCR_CCP_dom"/>
</dbReference>
<dbReference type="FunFam" id="2.10.70.10:FF:000014">
    <property type="entry name" value="Membrane cofactor protein"/>
    <property type="match status" value="1"/>
</dbReference>
<evidence type="ECO:0000313" key="10">
    <source>
        <dbReference type="EMBL" id="NXC41379.1"/>
    </source>
</evidence>
<evidence type="ECO:0000256" key="2">
    <source>
        <dbReference type="ARBA" id="ARBA00022729"/>
    </source>
</evidence>
<name>A0A851NEM6_9GALL</name>
<keyword evidence="7" id="KW-0472">Membrane</keyword>
<dbReference type="PROSITE" id="PS50923">
    <property type="entry name" value="SUSHI"/>
    <property type="match status" value="5"/>
</dbReference>
<feature type="signal peptide" evidence="8">
    <location>
        <begin position="1"/>
        <end position="18"/>
    </location>
</feature>
<dbReference type="EMBL" id="WBMW01001807">
    <property type="protein sequence ID" value="NXC41379.1"/>
    <property type="molecule type" value="Genomic_DNA"/>
</dbReference>
<dbReference type="FunFam" id="2.10.70.10:FF:000055">
    <property type="entry name" value="Complement decay-accelerating factor, GPI-anchored"/>
    <property type="match status" value="1"/>
</dbReference>
<feature type="domain" description="Sushi" evidence="9">
    <location>
        <begin position="143"/>
        <end position="211"/>
    </location>
</feature>
<evidence type="ECO:0000256" key="7">
    <source>
        <dbReference type="SAM" id="Phobius"/>
    </source>
</evidence>
<evidence type="ECO:0000256" key="8">
    <source>
        <dbReference type="SAM" id="SignalP"/>
    </source>
</evidence>
<dbReference type="AlphaFoldDB" id="A0A851NEM6"/>
<dbReference type="Gene3D" id="2.10.70.10">
    <property type="entry name" value="Complement Module, domain 1"/>
    <property type="match status" value="6"/>
</dbReference>
<evidence type="ECO:0000256" key="1">
    <source>
        <dbReference type="ARBA" id="ARBA00022659"/>
    </source>
</evidence>
<evidence type="ECO:0000256" key="3">
    <source>
        <dbReference type="ARBA" id="ARBA00022737"/>
    </source>
</evidence>
<keyword evidence="4 6" id="KW-1015">Disulfide bond</keyword>
<dbReference type="SUPFAM" id="SSF57535">
    <property type="entry name" value="Complement control module/SCR domain"/>
    <property type="match status" value="6"/>
</dbReference>
<evidence type="ECO:0000256" key="6">
    <source>
        <dbReference type="PROSITE-ProRule" id="PRU00302"/>
    </source>
</evidence>
<keyword evidence="7" id="KW-0812">Transmembrane</keyword>
<keyword evidence="11" id="KW-1185">Reference proteome</keyword>
<evidence type="ECO:0000313" key="11">
    <source>
        <dbReference type="Proteomes" id="UP000613066"/>
    </source>
</evidence>
<evidence type="ECO:0000256" key="5">
    <source>
        <dbReference type="ARBA" id="ARBA00023180"/>
    </source>
</evidence>
<feature type="disulfide bond" evidence="6">
    <location>
        <begin position="242"/>
        <end position="269"/>
    </location>
</feature>
<keyword evidence="5" id="KW-0325">Glycoprotein</keyword>
<dbReference type="CDD" id="cd00033">
    <property type="entry name" value="CCP"/>
    <property type="match status" value="5"/>
</dbReference>
<comment type="caution">
    <text evidence="10">The sequence shown here is derived from an EMBL/GenBank/DDBJ whole genome shotgun (WGS) entry which is preliminary data.</text>
</comment>
<dbReference type="Proteomes" id="UP000613066">
    <property type="component" value="Unassembled WGS sequence"/>
</dbReference>
<feature type="non-terminal residue" evidence="10">
    <location>
        <position position="1"/>
    </location>
</feature>
<proteinExistence type="predicted"/>
<evidence type="ECO:0000256" key="4">
    <source>
        <dbReference type="ARBA" id="ARBA00023157"/>
    </source>
</evidence>
<gene>
    <name evidence="10" type="primary">Cr1l</name>
    <name evidence="10" type="ORF">PENPIL_R01599</name>
</gene>
<dbReference type="OrthoDB" id="6480633at2759"/>
<keyword evidence="1 6" id="KW-0768">Sushi</keyword>
<feature type="disulfide bond" evidence="6">
    <location>
        <begin position="369"/>
        <end position="396"/>
    </location>
</feature>